<sequence length="108" mass="11428">MSRRRVGVRLVPSVHDVRAFAGLLLDAIDHLEFSNTGRRQGGGYNVDHVLELPGDTTQIGNAAGHDIATPCAVPPKCGGTCFTHLNAVSIAQATEAPDLPTKPAREMT</sequence>
<organism evidence="1 2">
    <name type="scientific">Phyllobacterium endophyticum</name>
    <dbReference type="NCBI Taxonomy" id="1149773"/>
    <lineage>
        <taxon>Bacteria</taxon>
        <taxon>Pseudomonadati</taxon>
        <taxon>Pseudomonadota</taxon>
        <taxon>Alphaproteobacteria</taxon>
        <taxon>Hyphomicrobiales</taxon>
        <taxon>Phyllobacteriaceae</taxon>
        <taxon>Phyllobacterium</taxon>
    </lineage>
</organism>
<evidence type="ECO:0000313" key="2">
    <source>
        <dbReference type="Proteomes" id="UP000241158"/>
    </source>
</evidence>
<reference evidence="2" key="1">
    <citation type="submission" date="2017-11" db="EMBL/GenBank/DDBJ databases">
        <authorList>
            <person name="Kuznetsova I."/>
            <person name="Sazanova A."/>
            <person name="Chirak E."/>
            <person name="Safronova V."/>
            <person name="Willems A."/>
        </authorList>
    </citation>
    <scope>NUCLEOTIDE SEQUENCE [LARGE SCALE GENOMIC DNA]</scope>
    <source>
        <strain evidence="2">PEPV15</strain>
    </source>
</reference>
<proteinExistence type="predicted"/>
<dbReference type="EMBL" id="PGGN01000003">
    <property type="protein sequence ID" value="PSH56694.1"/>
    <property type="molecule type" value="Genomic_DNA"/>
</dbReference>
<keyword evidence="2" id="KW-1185">Reference proteome</keyword>
<gene>
    <name evidence="1" type="ORF">CU100_15170</name>
</gene>
<name>A0A2P7AR37_9HYPH</name>
<comment type="caution">
    <text evidence="1">The sequence shown here is derived from an EMBL/GenBank/DDBJ whole genome shotgun (WGS) entry which is preliminary data.</text>
</comment>
<dbReference type="Proteomes" id="UP000241158">
    <property type="component" value="Unassembled WGS sequence"/>
</dbReference>
<protein>
    <submittedName>
        <fullName evidence="1">Uncharacterized protein</fullName>
    </submittedName>
</protein>
<evidence type="ECO:0000313" key="1">
    <source>
        <dbReference type="EMBL" id="PSH56694.1"/>
    </source>
</evidence>
<dbReference type="AlphaFoldDB" id="A0A2P7AR37"/>
<accession>A0A2P7AR37</accession>